<dbReference type="AlphaFoldDB" id="A0A3N5BC06"/>
<proteinExistence type="predicted"/>
<evidence type="ECO:0000313" key="2">
    <source>
        <dbReference type="Proteomes" id="UP000276443"/>
    </source>
</evidence>
<comment type="caution">
    <text evidence="1">The sequence shown here is derived from an EMBL/GenBank/DDBJ whole genome shotgun (WGS) entry which is preliminary data.</text>
</comment>
<evidence type="ECO:0000313" key="1">
    <source>
        <dbReference type="EMBL" id="RPF55286.1"/>
    </source>
</evidence>
<dbReference type="RefSeq" id="WP_124218964.1">
    <property type="nucleotide sequence ID" value="NZ_RKRF01000007.1"/>
</dbReference>
<reference evidence="1 2" key="1">
    <citation type="submission" date="2018-11" db="EMBL/GenBank/DDBJ databases">
        <title>Genomic Encyclopedia of Type Strains, Phase IV (KMG-IV): sequencing the most valuable type-strain genomes for metagenomic binning, comparative biology and taxonomic classification.</title>
        <authorList>
            <person name="Goeker M."/>
        </authorList>
    </citation>
    <scope>NUCLEOTIDE SEQUENCE [LARGE SCALE GENOMIC DNA]</scope>
    <source>
        <strain evidence="1 2">DSM 18090</strain>
    </source>
</reference>
<sequence length="377" mass="43671">MKKYWKTIVVLTVLVVGIGSYLVQTSLVANSLPELQIEHVSGDESLAESVVLSGKYADGKSAPEWLTLDYKGTEYMSERSFIEQMVGKRGPVQERLIDEHKGFMRGVSYLHDNFYEDDEVLAVAETSWDFSFQTANIELSYLKKESGEEVHETLHLGSMDYAHILEVQYHENKIMVFAEGYFNNGNGLIEMVYDLEEDRMTQNELLENKSQNSNHMSFSKVNDSVTYQPMDHLIFRSTEEQLSNEGRVEVAGTKFYQYDVNEMELSELELPINENGFVSGFDGNTVYFEEQTPEEIKITPFNIEGGDFKEDFVFEKANEDDQFMFNYKIKDGNLYVLNHLELRVIDLENKETLYEGEITIDNEEQLENLELNRMEFR</sequence>
<keyword evidence="2" id="KW-1185">Reference proteome</keyword>
<accession>A0A3N5BC06</accession>
<organism evidence="1 2">
    <name type="scientific">Aquisalibacillus elongatus</name>
    <dbReference type="NCBI Taxonomy" id="485577"/>
    <lineage>
        <taxon>Bacteria</taxon>
        <taxon>Bacillati</taxon>
        <taxon>Bacillota</taxon>
        <taxon>Bacilli</taxon>
        <taxon>Bacillales</taxon>
        <taxon>Bacillaceae</taxon>
        <taxon>Aquisalibacillus</taxon>
    </lineage>
</organism>
<gene>
    <name evidence="1" type="ORF">EDC24_0157</name>
</gene>
<name>A0A3N5BC06_9BACI</name>
<dbReference type="OrthoDB" id="2433869at2"/>
<protein>
    <submittedName>
        <fullName evidence="1">Uncharacterized protein</fullName>
    </submittedName>
</protein>
<dbReference type="Proteomes" id="UP000276443">
    <property type="component" value="Unassembled WGS sequence"/>
</dbReference>
<dbReference type="EMBL" id="RKRF01000007">
    <property type="protein sequence ID" value="RPF55286.1"/>
    <property type="molecule type" value="Genomic_DNA"/>
</dbReference>